<evidence type="ECO:0000313" key="2">
    <source>
        <dbReference type="Proteomes" id="UP001234297"/>
    </source>
</evidence>
<evidence type="ECO:0000313" key="1">
    <source>
        <dbReference type="EMBL" id="KAJ8628009.1"/>
    </source>
</evidence>
<name>A0ACC2L3J3_PERAE</name>
<gene>
    <name evidence="1" type="ORF">MRB53_021316</name>
</gene>
<organism evidence="1 2">
    <name type="scientific">Persea americana</name>
    <name type="common">Avocado</name>
    <dbReference type="NCBI Taxonomy" id="3435"/>
    <lineage>
        <taxon>Eukaryota</taxon>
        <taxon>Viridiplantae</taxon>
        <taxon>Streptophyta</taxon>
        <taxon>Embryophyta</taxon>
        <taxon>Tracheophyta</taxon>
        <taxon>Spermatophyta</taxon>
        <taxon>Magnoliopsida</taxon>
        <taxon>Magnoliidae</taxon>
        <taxon>Laurales</taxon>
        <taxon>Lauraceae</taxon>
        <taxon>Persea</taxon>
    </lineage>
</organism>
<comment type="caution">
    <text evidence="1">The sequence shown here is derived from an EMBL/GenBank/DDBJ whole genome shotgun (WGS) entry which is preliminary data.</text>
</comment>
<keyword evidence="2" id="KW-1185">Reference proteome</keyword>
<accession>A0ACC2L3J3</accession>
<proteinExistence type="predicted"/>
<sequence length="438" mass="48357">MCNLALKTLYFSLLISFLHLFHRPTSASPLYHRCSSSTYTLNSTYRTNLNLLLSSLSSKASANNGFYNTTIGENQDQAYGLALCRADMSSDYCQKCLDEASGEITKQENCPSNRSGIIWYDNCTLHYSDQAFFGQVHVSEEVLIMWNTQNTTQPDDPNVDVRALMYPLIATAPSQTLMFAADGSDAKGYGLVQCTRDLSVANCKTCLSVMMNQLLKCCEGKRGWRILGSSCMVRYEAYMFFSSPALPPVVPPAVPPDEARKKRVMSTTAIILISTGAFLLMAVTVSCLYCYVRGRNNQEIVKVEINSVGSTSSKTALHDDDQEIKIVTGKRNSRFNIMEEAQSLLTYAWQLWSSNQGLELIDPLIVGSCPIDEALRYIHIGLLCVQEDAADRPTMSLVVLMLGSEYAALPEPRKPAFYAGKVVSTSGGSSTMEIDMSN</sequence>
<reference evidence="1 2" key="1">
    <citation type="journal article" date="2022" name="Hortic Res">
        <title>A haplotype resolved chromosomal level avocado genome allows analysis of novel avocado genes.</title>
        <authorList>
            <person name="Nath O."/>
            <person name="Fletcher S.J."/>
            <person name="Hayward A."/>
            <person name="Shaw L.M."/>
            <person name="Masouleh A.K."/>
            <person name="Furtado A."/>
            <person name="Henry R.J."/>
            <person name="Mitter N."/>
        </authorList>
    </citation>
    <scope>NUCLEOTIDE SEQUENCE [LARGE SCALE GENOMIC DNA]</scope>
    <source>
        <strain evidence="2">cv. Hass</strain>
    </source>
</reference>
<dbReference type="Proteomes" id="UP001234297">
    <property type="component" value="Chromosome 6"/>
</dbReference>
<protein>
    <submittedName>
        <fullName evidence="1">Uncharacterized protein</fullName>
    </submittedName>
</protein>
<dbReference type="EMBL" id="CM056814">
    <property type="protein sequence ID" value="KAJ8628009.1"/>
    <property type="molecule type" value="Genomic_DNA"/>
</dbReference>